<reference evidence="1" key="1">
    <citation type="submission" date="2022-06" db="EMBL/GenBank/DDBJ databases">
        <authorList>
            <consortium name="SYNGENTA / RWTH Aachen University"/>
        </authorList>
    </citation>
    <scope>NUCLEOTIDE SEQUENCE</scope>
</reference>
<evidence type="ECO:0000313" key="2">
    <source>
        <dbReference type="Proteomes" id="UP001153365"/>
    </source>
</evidence>
<proteinExistence type="predicted"/>
<dbReference type="Proteomes" id="UP001153365">
    <property type="component" value="Unassembled WGS sequence"/>
</dbReference>
<dbReference type="AlphaFoldDB" id="A0AAV0AME8"/>
<dbReference type="EMBL" id="CALTRL010000861">
    <property type="protein sequence ID" value="CAH7669943.1"/>
    <property type="molecule type" value="Genomic_DNA"/>
</dbReference>
<accession>A0AAV0AME8</accession>
<sequence length="212" mass="23891">MRLCSTHTPPTQNLVFSSSLQAGCCAQVIPLSAGRRTPVPSPFAGRCAQVPSSFTGCHAQALHHRLQAVVLKFYYRLRAVMPKLHHRLQAVVPKFNHHLRVFVPKHPHHSSFAGRYALPQYCLNIHYIVLVQYFPHMCGPTNYQLLVLWGGVKEDTDGGKTSAGYSGVPVSVLCFFPHTVLSKYDPFFKNLKFGGKKKRLYYPPCHCRQYAV</sequence>
<organism evidence="1 2">
    <name type="scientific">Phakopsora pachyrhizi</name>
    <name type="common">Asian soybean rust disease fungus</name>
    <dbReference type="NCBI Taxonomy" id="170000"/>
    <lineage>
        <taxon>Eukaryota</taxon>
        <taxon>Fungi</taxon>
        <taxon>Dikarya</taxon>
        <taxon>Basidiomycota</taxon>
        <taxon>Pucciniomycotina</taxon>
        <taxon>Pucciniomycetes</taxon>
        <taxon>Pucciniales</taxon>
        <taxon>Phakopsoraceae</taxon>
        <taxon>Phakopsora</taxon>
    </lineage>
</organism>
<evidence type="ECO:0000313" key="1">
    <source>
        <dbReference type="EMBL" id="CAH7669943.1"/>
    </source>
</evidence>
<name>A0AAV0AME8_PHAPC</name>
<comment type="caution">
    <text evidence="1">The sequence shown here is derived from an EMBL/GenBank/DDBJ whole genome shotgun (WGS) entry which is preliminary data.</text>
</comment>
<keyword evidence="2" id="KW-1185">Reference proteome</keyword>
<protein>
    <submittedName>
        <fullName evidence="1">Expressed protein</fullName>
    </submittedName>
</protein>
<gene>
    <name evidence="1" type="ORF">PPACK8108_LOCUS4610</name>
</gene>